<evidence type="ECO:0000256" key="2">
    <source>
        <dbReference type="ARBA" id="ARBA00022679"/>
    </source>
</evidence>
<evidence type="ECO:0000313" key="7">
    <source>
        <dbReference type="Proteomes" id="UP000831485"/>
    </source>
</evidence>
<dbReference type="InterPro" id="IPR008278">
    <property type="entry name" value="4-PPantetheinyl_Trfase_dom"/>
</dbReference>
<reference evidence="6" key="1">
    <citation type="submission" date="2020-06" db="EMBL/GenBank/DDBJ databases">
        <title>Draft genomic sequecing of Geomonas sp. Red736.</title>
        <authorList>
            <person name="Itoh H."/>
            <person name="Xu Z.X."/>
            <person name="Ushijima N."/>
            <person name="Masuda Y."/>
            <person name="Shiratori Y."/>
            <person name="Senoo K."/>
        </authorList>
    </citation>
    <scope>NUCLEOTIDE SEQUENCE [LARGE SCALE GENOMIC DNA]</scope>
    <source>
        <strain evidence="6">Red736</strain>
    </source>
</reference>
<evidence type="ECO:0000259" key="3">
    <source>
        <dbReference type="Pfam" id="PF01648"/>
    </source>
</evidence>
<protein>
    <submittedName>
        <fullName evidence="4 5">4'-phosphopantetheinyl transferase</fullName>
    </submittedName>
</protein>
<gene>
    <name evidence="4" type="ORF">GMPD_36100</name>
    <name evidence="5" type="ORF">M1B72_11275</name>
</gene>
<reference evidence="4" key="2">
    <citation type="journal article" date="2021" name="Int. J. Syst. Evol. Microbiol.">
        <title>Geomonas silvestris sp. nov., Geomonas paludis sp. nov. and Geomonas limicola sp. nov., isolated from terrestrial environments, and emended description of the genus Geomonas.</title>
        <authorList>
            <person name="Itoh H."/>
            <person name="Xu Z."/>
            <person name="Masuda Y."/>
            <person name="Ushijima N."/>
            <person name="Hayakawa C."/>
            <person name="Shiratori Y."/>
            <person name="Senoo K."/>
        </authorList>
    </citation>
    <scope>NUCLEOTIDE SEQUENCE</scope>
    <source>
        <strain evidence="4">Red736</strain>
    </source>
</reference>
<name>A0A6V8MZW0_9BACT</name>
<dbReference type="AlphaFoldDB" id="A0A6V8MZW0"/>
<dbReference type="SUPFAM" id="SSF56214">
    <property type="entry name" value="4'-phosphopantetheinyl transferase"/>
    <property type="match status" value="2"/>
</dbReference>
<sequence length="243" mass="26732">MIPVAGLEAVRAQYRLEPLQRPEQEKTRLIGYLSEAELRRGARLLDSGKREEFLVGRGLLREILAGLVVEEPGRLVFAEGQFGKPYLAAGQVAEGLRFNVSHAGGQLLVAVCYGAEIGVDLEEVRQDLAFRPMAERYFSVREREELFGLDPRQQLEAFYRCWTRKEAYMKAAGSGFSQPSTGFDVSLRPGEPAALLGHGADPTEVNRWRLADLPVPAGYCAALAVNSSPRRGEVGRGDVPSNC</sequence>
<dbReference type="GO" id="GO:0000287">
    <property type="term" value="F:magnesium ion binding"/>
    <property type="evidence" value="ECO:0007669"/>
    <property type="project" value="InterPro"/>
</dbReference>
<organism evidence="4 6">
    <name type="scientific">Geomonas paludis</name>
    <dbReference type="NCBI Taxonomy" id="2740185"/>
    <lineage>
        <taxon>Bacteria</taxon>
        <taxon>Pseudomonadati</taxon>
        <taxon>Thermodesulfobacteriota</taxon>
        <taxon>Desulfuromonadia</taxon>
        <taxon>Geobacterales</taxon>
        <taxon>Geobacteraceae</taxon>
        <taxon>Geomonas</taxon>
    </lineage>
</organism>
<proteinExistence type="inferred from homology"/>
<accession>A0A6V8MZW0</accession>
<evidence type="ECO:0000256" key="1">
    <source>
        <dbReference type="ARBA" id="ARBA00010990"/>
    </source>
</evidence>
<reference evidence="5" key="3">
    <citation type="submission" date="2022-04" db="EMBL/GenBank/DDBJ databases">
        <authorList>
            <person name="Liu G."/>
        </authorList>
    </citation>
    <scope>NUCLEOTIDE SEQUENCE</scope>
    <source>
        <strain evidence="5">RG22</strain>
    </source>
</reference>
<evidence type="ECO:0000313" key="4">
    <source>
        <dbReference type="EMBL" id="GFO65691.1"/>
    </source>
</evidence>
<dbReference type="InterPro" id="IPR037143">
    <property type="entry name" value="4-PPantetheinyl_Trfase_dom_sf"/>
</dbReference>
<dbReference type="EMBL" id="CP096574">
    <property type="protein sequence ID" value="UPU34035.1"/>
    <property type="molecule type" value="Genomic_DNA"/>
</dbReference>
<dbReference type="Proteomes" id="UP000831485">
    <property type="component" value="Chromosome"/>
</dbReference>
<comment type="similarity">
    <text evidence="1">Belongs to the P-Pant transferase superfamily. Gsp/Sfp/HetI/AcpT family.</text>
</comment>
<dbReference type="EMBL" id="BLXY01000011">
    <property type="protein sequence ID" value="GFO65691.1"/>
    <property type="molecule type" value="Genomic_DNA"/>
</dbReference>
<dbReference type="PANTHER" id="PTHR12215">
    <property type="entry name" value="PHOSPHOPANTETHEINE TRANSFERASE"/>
    <property type="match status" value="1"/>
</dbReference>
<evidence type="ECO:0000313" key="5">
    <source>
        <dbReference type="EMBL" id="UPU34035.1"/>
    </source>
</evidence>
<keyword evidence="2 4" id="KW-0808">Transferase</keyword>
<keyword evidence="7" id="KW-1185">Reference proteome</keyword>
<dbReference type="PANTHER" id="PTHR12215:SF10">
    <property type="entry name" value="L-AMINOADIPATE-SEMIALDEHYDE DEHYDROGENASE-PHOSPHOPANTETHEINYL TRANSFERASE"/>
    <property type="match status" value="1"/>
</dbReference>
<dbReference type="GO" id="GO:0005829">
    <property type="term" value="C:cytosol"/>
    <property type="evidence" value="ECO:0007669"/>
    <property type="project" value="TreeGrafter"/>
</dbReference>
<dbReference type="InterPro" id="IPR050559">
    <property type="entry name" value="P-Pant_transferase_sf"/>
</dbReference>
<feature type="domain" description="4'-phosphopantetheinyl transferase" evidence="3">
    <location>
        <begin position="117"/>
        <end position="223"/>
    </location>
</feature>
<dbReference type="GO" id="GO:0008897">
    <property type="term" value="F:holo-[acyl-carrier-protein] synthase activity"/>
    <property type="evidence" value="ECO:0007669"/>
    <property type="project" value="InterPro"/>
</dbReference>
<dbReference type="Pfam" id="PF01648">
    <property type="entry name" value="ACPS"/>
    <property type="match status" value="1"/>
</dbReference>
<dbReference type="Gene3D" id="3.90.470.20">
    <property type="entry name" value="4'-phosphopantetheinyl transferase domain"/>
    <property type="match status" value="2"/>
</dbReference>
<evidence type="ECO:0000313" key="6">
    <source>
        <dbReference type="Proteomes" id="UP000568888"/>
    </source>
</evidence>
<dbReference type="GO" id="GO:0019878">
    <property type="term" value="P:lysine biosynthetic process via aminoadipic acid"/>
    <property type="evidence" value="ECO:0007669"/>
    <property type="project" value="TreeGrafter"/>
</dbReference>
<dbReference type="Proteomes" id="UP000568888">
    <property type="component" value="Unassembled WGS sequence"/>
</dbReference>
<dbReference type="RefSeq" id="WP_183350020.1">
    <property type="nucleotide sequence ID" value="NZ_BLXY01000011.1"/>
</dbReference>